<accession>A0ABV4P5J9</accession>
<dbReference type="Pfam" id="PF14412">
    <property type="entry name" value="AHH"/>
    <property type="match status" value="1"/>
</dbReference>
<dbReference type="EMBL" id="JBGMEK010000082">
    <property type="protein sequence ID" value="MFA0813287.1"/>
    <property type="molecule type" value="Genomic_DNA"/>
</dbReference>
<evidence type="ECO:0000313" key="1">
    <source>
        <dbReference type="EMBL" id="MFA0813287.1"/>
    </source>
</evidence>
<keyword evidence="2" id="KW-1185">Reference proteome</keyword>
<comment type="caution">
    <text evidence="1">The sequence shown here is derived from an EMBL/GenBank/DDBJ whole genome shotgun (WGS) entry which is preliminary data.</text>
</comment>
<name>A0ABV4P5J9_9GAMM</name>
<gene>
    <name evidence="1" type="ORF">ACCI49_20510</name>
</gene>
<sequence>MPEPLSVLDKQLEDFECLAREYHRKKTLKITDPKKLAKHQEELDSCLAHLESQRRDIDVQAQIQEELEIYRKGNRPINNECKQLRAARVAGLESEEYHPTDDLQKNMLAAGLASPDQYCSCHHIVPGHGRMTKDKVTGEQSRSRNAIAARTKLHQMGIGINDADNGVWLPKGMTYVPHWAMEKALPHSRIHTKRYEAHIASQLKNTSNEQQARDALDRVRIGLQQGSLKHLLTDESQATYLQKTA</sequence>
<protein>
    <submittedName>
        <fullName evidence="1">AHH domain-containing protein</fullName>
    </submittedName>
</protein>
<organism evidence="1 2">
    <name type="scientific">Microbulbifer epialgicus</name>
    <dbReference type="NCBI Taxonomy" id="393907"/>
    <lineage>
        <taxon>Bacteria</taxon>
        <taxon>Pseudomonadati</taxon>
        <taxon>Pseudomonadota</taxon>
        <taxon>Gammaproteobacteria</taxon>
        <taxon>Cellvibrionales</taxon>
        <taxon>Microbulbiferaceae</taxon>
        <taxon>Microbulbifer</taxon>
    </lineage>
</organism>
<proteinExistence type="predicted"/>
<dbReference type="RefSeq" id="WP_371841089.1">
    <property type="nucleotide sequence ID" value="NZ_JBGMEK010000082.1"/>
</dbReference>
<reference evidence="1 2" key="1">
    <citation type="submission" date="2024-08" db="EMBL/GenBank/DDBJ databases">
        <authorList>
            <person name="Ishaq N."/>
        </authorList>
    </citation>
    <scope>NUCLEOTIDE SEQUENCE [LARGE SCALE GENOMIC DNA]</scope>
    <source>
        <strain evidence="1 2">DSM 18651</strain>
    </source>
</reference>
<evidence type="ECO:0000313" key="2">
    <source>
        <dbReference type="Proteomes" id="UP001569428"/>
    </source>
</evidence>
<dbReference type="InterPro" id="IPR032871">
    <property type="entry name" value="AHH_dom_containing"/>
</dbReference>
<dbReference type="Proteomes" id="UP001569428">
    <property type="component" value="Unassembled WGS sequence"/>
</dbReference>